<feature type="transmembrane region" description="Helical" evidence="7">
    <location>
        <begin position="112"/>
        <end position="135"/>
    </location>
</feature>
<sequence>MGMEMDMYGRLITIFLGFFAITNPIPNTAVFAGLTRKVDKAERYRIAVKSTLIAFGVVVFFSLLGKTLFHLLGITLPALRITGGILVFIIGYQMLQGYNSTSHSEDDGDTDIAVSPIAVPILVGPGTIATAMNYSASEGSMGAIMTISMYALLGLITFFCFIFSARVVAIIGGNGLKIITQLMGLILAVIGIQLLIAGIYEVVTMTGDL</sequence>
<evidence type="ECO:0000256" key="5">
    <source>
        <dbReference type="ARBA" id="ARBA00022989"/>
    </source>
</evidence>
<keyword evidence="6 7" id="KW-0472">Membrane</keyword>
<dbReference type="NCBIfam" id="TIGR00427">
    <property type="entry name" value="NAAT family transporter"/>
    <property type="match status" value="1"/>
</dbReference>
<dbReference type="InterPro" id="IPR002771">
    <property type="entry name" value="Multi_antbiot-R_MarC"/>
</dbReference>
<evidence type="ECO:0000256" key="1">
    <source>
        <dbReference type="ARBA" id="ARBA00004651"/>
    </source>
</evidence>
<evidence type="ECO:0000256" key="7">
    <source>
        <dbReference type="RuleBase" id="RU362048"/>
    </source>
</evidence>
<accession>A0A239CFM8</accession>
<comment type="subcellular location">
    <subcellularLocation>
        <location evidence="1 7">Cell membrane</location>
        <topology evidence="1 7">Multi-pass membrane protein</topology>
    </subcellularLocation>
</comment>
<dbReference type="GO" id="GO:0005886">
    <property type="term" value="C:plasma membrane"/>
    <property type="evidence" value="ECO:0007669"/>
    <property type="project" value="UniProtKB-SubCell"/>
</dbReference>
<evidence type="ECO:0000256" key="4">
    <source>
        <dbReference type="ARBA" id="ARBA00022692"/>
    </source>
</evidence>
<dbReference type="RefSeq" id="WP_010486647.1">
    <property type="nucleotide sequence ID" value="NZ_FZOG01000002.1"/>
</dbReference>
<reference evidence="9" key="1">
    <citation type="submission" date="2017-06" db="EMBL/GenBank/DDBJ databases">
        <authorList>
            <person name="Varghese N."/>
            <person name="Submissions S."/>
        </authorList>
    </citation>
    <scope>NUCLEOTIDE SEQUENCE [LARGE SCALE GENOMIC DNA]</scope>
    <source>
        <strain evidence="9">CIP 108523</strain>
    </source>
</reference>
<evidence type="ECO:0000256" key="3">
    <source>
        <dbReference type="ARBA" id="ARBA00022475"/>
    </source>
</evidence>
<name>A0A239CFM8_9PSED</name>
<dbReference type="Proteomes" id="UP000242915">
    <property type="component" value="Unassembled WGS sequence"/>
</dbReference>
<dbReference type="PANTHER" id="PTHR33508">
    <property type="entry name" value="UPF0056 MEMBRANE PROTEIN YHCE"/>
    <property type="match status" value="1"/>
</dbReference>
<evidence type="ECO:0000313" key="8">
    <source>
        <dbReference type="EMBL" id="SNS18264.1"/>
    </source>
</evidence>
<keyword evidence="5 7" id="KW-1133">Transmembrane helix</keyword>
<gene>
    <name evidence="8" type="ORF">SAMN05216255_1651</name>
</gene>
<dbReference type="EMBL" id="FZOG01000002">
    <property type="protein sequence ID" value="SNS18264.1"/>
    <property type="molecule type" value="Genomic_DNA"/>
</dbReference>
<feature type="transmembrane region" description="Helical" evidence="7">
    <location>
        <begin position="71"/>
        <end position="92"/>
    </location>
</feature>
<keyword evidence="9" id="KW-1185">Reference proteome</keyword>
<keyword evidence="4 7" id="KW-0812">Transmembrane</keyword>
<proteinExistence type="inferred from homology"/>
<evidence type="ECO:0000256" key="2">
    <source>
        <dbReference type="ARBA" id="ARBA00009784"/>
    </source>
</evidence>
<dbReference type="Pfam" id="PF01914">
    <property type="entry name" value="MarC"/>
    <property type="match status" value="1"/>
</dbReference>
<comment type="caution">
    <text evidence="7">Lacks conserved residue(s) required for the propagation of feature annotation.</text>
</comment>
<feature type="transmembrane region" description="Helical" evidence="7">
    <location>
        <begin position="147"/>
        <end position="172"/>
    </location>
</feature>
<dbReference type="PANTHER" id="PTHR33508:SF1">
    <property type="entry name" value="UPF0056 MEMBRANE PROTEIN YHCE"/>
    <property type="match status" value="1"/>
</dbReference>
<organism evidence="8 9">
    <name type="scientific">Pseudomonas segetis</name>
    <dbReference type="NCBI Taxonomy" id="298908"/>
    <lineage>
        <taxon>Bacteria</taxon>
        <taxon>Pseudomonadati</taxon>
        <taxon>Pseudomonadota</taxon>
        <taxon>Gammaproteobacteria</taxon>
        <taxon>Pseudomonadales</taxon>
        <taxon>Pseudomonadaceae</taxon>
        <taxon>Pseudomonas</taxon>
    </lineage>
</organism>
<evidence type="ECO:0000313" key="9">
    <source>
        <dbReference type="Proteomes" id="UP000242915"/>
    </source>
</evidence>
<dbReference type="AlphaFoldDB" id="A0A239CFM8"/>
<keyword evidence="3" id="KW-1003">Cell membrane</keyword>
<feature type="transmembrane region" description="Helical" evidence="7">
    <location>
        <begin position="178"/>
        <end position="203"/>
    </location>
</feature>
<comment type="similarity">
    <text evidence="2 7">Belongs to the UPF0056 (MarC) family.</text>
</comment>
<protein>
    <recommendedName>
        <fullName evidence="7">UPF0056 membrane protein</fullName>
    </recommendedName>
</protein>
<feature type="transmembrane region" description="Helical" evidence="7">
    <location>
        <begin position="47"/>
        <end position="64"/>
    </location>
</feature>
<evidence type="ECO:0000256" key="6">
    <source>
        <dbReference type="ARBA" id="ARBA00023136"/>
    </source>
</evidence>